<sequence length="246" mass="27203">MKNIRWAELFKKIPKKTLGFHISKLFLIISVFLIIPSVGNLRLGYSQPLNWEKAIIEVSLPSPTPKPKEEVTETPIAGNKDLILDAQEENPEVKLDSKKLSTLCKDVNESWKLVPNPDVDGQYIICNSGSGEMATAGELNSAQNNYRVNNGLNALTIDGQLCSIAAERAKEVADNFSHDGFEAVVDRHNLQKNAVGENIASGPLTAVQFVEWSWNMSPGHRENMLGDWSEGCGGVYDRFAVFIFAK</sequence>
<comment type="caution">
    <text evidence="3">The sequence shown here is derived from an EMBL/GenBank/DDBJ whole genome shotgun (WGS) entry which is preliminary data.</text>
</comment>
<dbReference type="SUPFAM" id="SSF55797">
    <property type="entry name" value="PR-1-like"/>
    <property type="match status" value="1"/>
</dbReference>
<accession>A0A1F5G9B0</accession>
<dbReference type="PANTHER" id="PTHR31157:SF1">
    <property type="entry name" value="SCP DOMAIN-CONTAINING PROTEIN"/>
    <property type="match status" value="1"/>
</dbReference>
<dbReference type="AlphaFoldDB" id="A0A1F5G9B0"/>
<proteinExistence type="predicted"/>
<dbReference type="Proteomes" id="UP000177369">
    <property type="component" value="Unassembled WGS sequence"/>
</dbReference>
<keyword evidence="1" id="KW-1133">Transmembrane helix</keyword>
<gene>
    <name evidence="3" type="ORF">A3D04_00900</name>
</gene>
<evidence type="ECO:0000256" key="1">
    <source>
        <dbReference type="SAM" id="Phobius"/>
    </source>
</evidence>
<dbReference type="PANTHER" id="PTHR31157">
    <property type="entry name" value="SCP DOMAIN-CONTAINING PROTEIN"/>
    <property type="match status" value="1"/>
</dbReference>
<keyword evidence="1" id="KW-0472">Membrane</keyword>
<evidence type="ECO:0000313" key="3">
    <source>
        <dbReference type="EMBL" id="OGD88452.1"/>
    </source>
</evidence>
<dbReference type="InterPro" id="IPR035940">
    <property type="entry name" value="CAP_sf"/>
</dbReference>
<dbReference type="Gene3D" id="3.40.33.10">
    <property type="entry name" value="CAP"/>
    <property type="match status" value="1"/>
</dbReference>
<dbReference type="EMBL" id="MFBD01000028">
    <property type="protein sequence ID" value="OGD88452.1"/>
    <property type="molecule type" value="Genomic_DNA"/>
</dbReference>
<evidence type="ECO:0000259" key="2">
    <source>
        <dbReference type="Pfam" id="PF00188"/>
    </source>
</evidence>
<dbReference type="InterPro" id="IPR014044">
    <property type="entry name" value="CAP_dom"/>
</dbReference>
<dbReference type="CDD" id="cd05379">
    <property type="entry name" value="CAP_bacterial"/>
    <property type="match status" value="1"/>
</dbReference>
<feature type="transmembrane region" description="Helical" evidence="1">
    <location>
        <begin position="21"/>
        <end position="39"/>
    </location>
</feature>
<dbReference type="STRING" id="1797714.A3D04_00900"/>
<dbReference type="Pfam" id="PF00188">
    <property type="entry name" value="CAP"/>
    <property type="match status" value="1"/>
</dbReference>
<feature type="domain" description="SCP" evidence="2">
    <location>
        <begin position="142"/>
        <end position="229"/>
    </location>
</feature>
<reference evidence="3 4" key="1">
    <citation type="journal article" date="2016" name="Nat. Commun.">
        <title>Thousands of microbial genomes shed light on interconnected biogeochemical processes in an aquifer system.</title>
        <authorList>
            <person name="Anantharaman K."/>
            <person name="Brown C.T."/>
            <person name="Hug L.A."/>
            <person name="Sharon I."/>
            <person name="Castelle C.J."/>
            <person name="Probst A.J."/>
            <person name="Thomas B.C."/>
            <person name="Singh A."/>
            <person name="Wilkins M.J."/>
            <person name="Karaoz U."/>
            <person name="Brodie E.L."/>
            <person name="Williams K.H."/>
            <person name="Hubbard S.S."/>
            <person name="Banfield J.F."/>
        </authorList>
    </citation>
    <scope>NUCLEOTIDE SEQUENCE [LARGE SCALE GENOMIC DNA]</scope>
</reference>
<keyword evidence="1" id="KW-0812">Transmembrane</keyword>
<name>A0A1F5G9B0_9BACT</name>
<organism evidence="3 4">
    <name type="scientific">Candidatus Curtissbacteria bacterium RIFCSPHIGHO2_02_FULL_40_16b</name>
    <dbReference type="NCBI Taxonomy" id="1797714"/>
    <lineage>
        <taxon>Bacteria</taxon>
        <taxon>Candidatus Curtissiibacteriota</taxon>
    </lineage>
</organism>
<evidence type="ECO:0000313" key="4">
    <source>
        <dbReference type="Proteomes" id="UP000177369"/>
    </source>
</evidence>
<protein>
    <recommendedName>
        <fullName evidence="2">SCP domain-containing protein</fullName>
    </recommendedName>
</protein>